<comment type="caution">
    <text evidence="7">Lacks conserved residue(s) required for the propagation of feature annotation.</text>
</comment>
<comment type="similarity">
    <text evidence="2 7">Belongs to the peptidase S8 family.</text>
</comment>
<dbReference type="EMBL" id="KE343370">
    <property type="protein sequence ID" value="EXB26136.1"/>
    <property type="molecule type" value="Genomic_DNA"/>
</dbReference>
<dbReference type="GO" id="GO:0004252">
    <property type="term" value="F:serine-type endopeptidase activity"/>
    <property type="evidence" value="ECO:0007669"/>
    <property type="project" value="InterPro"/>
</dbReference>
<dbReference type="GO" id="GO:0005576">
    <property type="term" value="C:extracellular region"/>
    <property type="evidence" value="ECO:0007669"/>
    <property type="project" value="UniProtKB-SubCell"/>
</dbReference>
<proteinExistence type="inferred from homology"/>
<dbReference type="Gene3D" id="3.40.50.200">
    <property type="entry name" value="Peptidase S8/S53 domain"/>
    <property type="match status" value="1"/>
</dbReference>
<comment type="subcellular location">
    <subcellularLocation>
        <location evidence="1">Secreted</location>
    </subcellularLocation>
</comment>
<organism evidence="10 11">
    <name type="scientific">Morus notabilis</name>
    <dbReference type="NCBI Taxonomy" id="981085"/>
    <lineage>
        <taxon>Eukaryota</taxon>
        <taxon>Viridiplantae</taxon>
        <taxon>Streptophyta</taxon>
        <taxon>Embryophyta</taxon>
        <taxon>Tracheophyta</taxon>
        <taxon>Spermatophyta</taxon>
        <taxon>Magnoliopsida</taxon>
        <taxon>eudicotyledons</taxon>
        <taxon>Gunneridae</taxon>
        <taxon>Pentapetalae</taxon>
        <taxon>rosids</taxon>
        <taxon>fabids</taxon>
        <taxon>Rosales</taxon>
        <taxon>Moraceae</taxon>
        <taxon>Moreae</taxon>
        <taxon>Morus</taxon>
    </lineage>
</organism>
<evidence type="ECO:0000256" key="4">
    <source>
        <dbReference type="ARBA" id="ARBA00022729"/>
    </source>
</evidence>
<keyword evidence="6" id="KW-0720">Serine protease</keyword>
<reference evidence="11" key="1">
    <citation type="submission" date="2013-01" db="EMBL/GenBank/DDBJ databases">
        <title>Draft Genome Sequence of a Mulberry Tree, Morus notabilis C.K. Schneid.</title>
        <authorList>
            <person name="He N."/>
            <person name="Zhao S."/>
        </authorList>
    </citation>
    <scope>NUCLEOTIDE SEQUENCE</scope>
</reference>
<gene>
    <name evidence="10" type="ORF">L484_010453</name>
</gene>
<dbReference type="InterPro" id="IPR023828">
    <property type="entry name" value="Peptidase_S8_Ser-AS"/>
</dbReference>
<keyword evidence="5" id="KW-0378">Hydrolase</keyword>
<accession>W9QXJ2</accession>
<sequence>MQKNSMKAPIDTFFLEGRTRNLLGPFGPSDVLGLLLDCGRWPILLKWARRQSWVRGHITKGVTFVAAVGNDGPVSQTAADAFPWTISVAATTIDRAFPTAITLGNNRTFWGQALSFGKTKNAFAQLISSQFVRADNATSSKCLPGNLNSTLTKGKIVFCSSLSSDINVMNVVYASEAVRIAGGVGVILAQPYSDVKSECRIPCVEVDYTTAAKVFNYIVTASHIIFSRKILSLNKLIVLFKVWNFLSHYNVATFSSRGPNSLIPEPDVAAPGVDILAAVPGGKYEFMSGTSMACPHVSGIVALIKSVHKDWSPSAIKSALVLKVGTDGSYIYAEGPNRKLADSFDIGGGLVNPEKALDPGLIYNATIEDYYQFLFSIGFVDASISVLTDVSINNSNQKSFSALDLNLPSITVPNLRNGEKVIVTRTVTNIGDVNSVYKGVIEAPPGIKITIESQTLRFNSTIKRLSFKVSLFSNQKLHGYYKFGSLTWSDGKHLVRSPITVRVIAFKSFSDE</sequence>
<evidence type="ECO:0000256" key="2">
    <source>
        <dbReference type="ARBA" id="ARBA00011073"/>
    </source>
</evidence>
<dbReference type="InterPro" id="IPR041469">
    <property type="entry name" value="Subtilisin-like_FN3"/>
</dbReference>
<name>W9QXJ2_9ROSA</name>
<keyword evidence="3 10" id="KW-0645">Protease</keyword>
<feature type="domain" description="Peptidase S8/S53" evidence="8">
    <location>
        <begin position="56"/>
        <end position="324"/>
    </location>
</feature>
<dbReference type="Pfam" id="PF17766">
    <property type="entry name" value="fn3_6"/>
    <property type="match status" value="1"/>
</dbReference>
<dbReference type="PROSITE" id="PS51892">
    <property type="entry name" value="SUBTILASE"/>
    <property type="match status" value="1"/>
</dbReference>
<dbReference type="PANTHER" id="PTHR10795">
    <property type="entry name" value="PROPROTEIN CONVERTASE SUBTILISIN/KEXIN"/>
    <property type="match status" value="1"/>
</dbReference>
<dbReference type="InterPro" id="IPR045051">
    <property type="entry name" value="SBT"/>
</dbReference>
<evidence type="ECO:0000256" key="5">
    <source>
        <dbReference type="ARBA" id="ARBA00022801"/>
    </source>
</evidence>
<dbReference type="FunFam" id="2.60.40.2310:FF:000001">
    <property type="entry name" value="Subtilisin-like protease SBT1.5"/>
    <property type="match status" value="1"/>
</dbReference>
<dbReference type="STRING" id="981085.W9QXJ2"/>
<keyword evidence="11" id="KW-1185">Reference proteome</keyword>
<dbReference type="Proteomes" id="UP000030645">
    <property type="component" value="Unassembled WGS sequence"/>
</dbReference>
<protein>
    <submittedName>
        <fullName evidence="10">Subtilisin-like protease SDD1</fullName>
    </submittedName>
</protein>
<dbReference type="CDD" id="cd02120">
    <property type="entry name" value="PA_subtilisin_like"/>
    <property type="match status" value="1"/>
</dbReference>
<dbReference type="SUPFAM" id="SSF52743">
    <property type="entry name" value="Subtilisin-like"/>
    <property type="match status" value="1"/>
</dbReference>
<evidence type="ECO:0000256" key="7">
    <source>
        <dbReference type="PROSITE-ProRule" id="PRU01240"/>
    </source>
</evidence>
<dbReference type="Gene3D" id="3.50.30.30">
    <property type="match status" value="1"/>
</dbReference>
<feature type="domain" description="Subtilisin-like protease fibronectin type-III" evidence="9">
    <location>
        <begin position="404"/>
        <end position="501"/>
    </location>
</feature>
<evidence type="ECO:0000256" key="6">
    <source>
        <dbReference type="ARBA" id="ARBA00022825"/>
    </source>
</evidence>
<evidence type="ECO:0000256" key="3">
    <source>
        <dbReference type="ARBA" id="ARBA00022670"/>
    </source>
</evidence>
<dbReference type="Pfam" id="PF00082">
    <property type="entry name" value="Peptidase_S8"/>
    <property type="match status" value="1"/>
</dbReference>
<dbReference type="PROSITE" id="PS00138">
    <property type="entry name" value="SUBTILASE_SER"/>
    <property type="match status" value="1"/>
</dbReference>
<dbReference type="InterPro" id="IPR000209">
    <property type="entry name" value="Peptidase_S8/S53_dom"/>
</dbReference>
<dbReference type="InterPro" id="IPR036852">
    <property type="entry name" value="Peptidase_S8/S53_dom_sf"/>
</dbReference>
<keyword evidence="4" id="KW-0732">Signal</keyword>
<dbReference type="GO" id="GO:0006508">
    <property type="term" value="P:proteolysis"/>
    <property type="evidence" value="ECO:0007669"/>
    <property type="project" value="UniProtKB-KW"/>
</dbReference>
<evidence type="ECO:0000259" key="8">
    <source>
        <dbReference type="Pfam" id="PF00082"/>
    </source>
</evidence>
<dbReference type="eggNOG" id="ENOG502QSF0">
    <property type="taxonomic scope" value="Eukaryota"/>
</dbReference>
<evidence type="ECO:0000259" key="9">
    <source>
        <dbReference type="Pfam" id="PF17766"/>
    </source>
</evidence>
<dbReference type="AlphaFoldDB" id="W9QXJ2"/>
<evidence type="ECO:0000313" key="10">
    <source>
        <dbReference type="EMBL" id="EXB26136.1"/>
    </source>
</evidence>
<dbReference type="Gene3D" id="2.60.40.2310">
    <property type="match status" value="1"/>
</dbReference>
<evidence type="ECO:0000256" key="1">
    <source>
        <dbReference type="ARBA" id="ARBA00004613"/>
    </source>
</evidence>
<evidence type="ECO:0000313" key="11">
    <source>
        <dbReference type="Proteomes" id="UP000030645"/>
    </source>
</evidence>